<dbReference type="EMBL" id="LACI01002538">
    <property type="protein sequence ID" value="KJU81834.1"/>
    <property type="molecule type" value="Genomic_DNA"/>
</dbReference>
<dbReference type="Proteomes" id="UP000033423">
    <property type="component" value="Unassembled WGS sequence"/>
</dbReference>
<reference evidence="1 2" key="1">
    <citation type="submission" date="2015-02" db="EMBL/GenBank/DDBJ databases">
        <title>Single-cell genomics of uncultivated deep-branching MTB reveals a conserved set of magnetosome genes.</title>
        <authorList>
            <person name="Kolinko S."/>
            <person name="Richter M."/>
            <person name="Glockner F.O."/>
            <person name="Brachmann A."/>
            <person name="Schuler D."/>
        </authorList>
    </citation>
    <scope>NUCLEOTIDE SEQUENCE [LARGE SCALE GENOMIC DNA]</scope>
    <source>
        <strain evidence="1">TM-1</strain>
    </source>
</reference>
<evidence type="ECO:0000313" key="2">
    <source>
        <dbReference type="Proteomes" id="UP000033423"/>
    </source>
</evidence>
<sequence length="99" mass="10793">MTYMISHAGLTDKGRIRKRNEDNWSVDPDKGIYIVSDGMGGHAAGDLASKLVVEMLPLLINKRMKDITTLGSPKAADQLNVALTELNEQVRSISKTKPG</sequence>
<name>A0A0F3GIQ8_9BACT</name>
<comment type="caution">
    <text evidence="1">The sequence shown here is derived from an EMBL/GenBank/DDBJ whole genome shotgun (WGS) entry which is preliminary data.</text>
</comment>
<dbReference type="SUPFAM" id="SSF81606">
    <property type="entry name" value="PP2C-like"/>
    <property type="match status" value="1"/>
</dbReference>
<protein>
    <submittedName>
        <fullName evidence="1">Protein serine/threonine phosphatase</fullName>
    </submittedName>
</protein>
<dbReference type="InterPro" id="IPR036457">
    <property type="entry name" value="PPM-type-like_dom_sf"/>
</dbReference>
<accession>A0A0F3GIQ8</accession>
<gene>
    <name evidence="1" type="ORF">MBAV_005971</name>
</gene>
<dbReference type="Gene3D" id="3.60.40.10">
    <property type="entry name" value="PPM-type phosphatase domain"/>
    <property type="match status" value="1"/>
</dbReference>
<feature type="non-terminal residue" evidence="1">
    <location>
        <position position="99"/>
    </location>
</feature>
<keyword evidence="2" id="KW-1185">Reference proteome</keyword>
<dbReference type="AlphaFoldDB" id="A0A0F3GIQ8"/>
<evidence type="ECO:0000313" key="1">
    <source>
        <dbReference type="EMBL" id="KJU81834.1"/>
    </source>
</evidence>
<organism evidence="1 2">
    <name type="scientific">Candidatus Magnetobacterium bavaricum</name>
    <dbReference type="NCBI Taxonomy" id="29290"/>
    <lineage>
        <taxon>Bacteria</taxon>
        <taxon>Pseudomonadati</taxon>
        <taxon>Nitrospirota</taxon>
        <taxon>Thermodesulfovibrionia</taxon>
        <taxon>Thermodesulfovibrionales</taxon>
        <taxon>Candidatus Magnetobacteriaceae</taxon>
        <taxon>Candidatus Magnetobacterium</taxon>
    </lineage>
</organism>
<proteinExistence type="predicted"/>